<dbReference type="GO" id="GO:0031314">
    <property type="term" value="C:extrinsic component of mitochondrial inner membrane"/>
    <property type="evidence" value="ECO:0007669"/>
    <property type="project" value="UniProtKB-UniRule"/>
</dbReference>
<evidence type="ECO:0000256" key="8">
    <source>
        <dbReference type="HAMAP-Rule" id="MF_03194"/>
    </source>
</evidence>
<dbReference type="EC" id="1.14.99.60" evidence="8"/>
<proteinExistence type="inferred from homology"/>
<evidence type="ECO:0000313" key="9">
    <source>
        <dbReference type="Proteomes" id="UP001652626"/>
    </source>
</evidence>
<name>A0A8B8HTS9_VANTA</name>
<dbReference type="InterPro" id="IPR012347">
    <property type="entry name" value="Ferritin-like"/>
</dbReference>
<feature type="binding site" evidence="8">
    <location>
        <position position="35"/>
    </location>
    <ligand>
        <name>Fe cation</name>
        <dbReference type="ChEBI" id="CHEBI:24875"/>
        <label>1</label>
    </ligand>
</feature>
<dbReference type="InterPro" id="IPR011566">
    <property type="entry name" value="Ubq_synth_Coq7"/>
</dbReference>
<dbReference type="GeneID" id="113394068"/>
<keyword evidence="6 8" id="KW-0503">Monooxygenase</keyword>
<feature type="binding site" evidence="8">
    <location>
        <position position="68"/>
    </location>
    <ligand>
        <name>Fe cation</name>
        <dbReference type="ChEBI" id="CHEBI:24875"/>
        <label>1</label>
    </ligand>
</feature>
<comment type="pathway">
    <text evidence="1 8">Cofactor biosynthesis; ubiquinone biosynthesis.</text>
</comment>
<dbReference type="UniPathway" id="UPA00232"/>
<dbReference type="PANTHER" id="PTHR11237">
    <property type="entry name" value="COENZYME Q10 BIOSYNTHESIS PROTEIN 7"/>
    <property type="match status" value="1"/>
</dbReference>
<organism evidence="9 10">
    <name type="scientific">Vanessa tameamea</name>
    <name type="common">Kamehameha butterfly</name>
    <dbReference type="NCBI Taxonomy" id="334116"/>
    <lineage>
        <taxon>Eukaryota</taxon>
        <taxon>Metazoa</taxon>
        <taxon>Ecdysozoa</taxon>
        <taxon>Arthropoda</taxon>
        <taxon>Hexapoda</taxon>
        <taxon>Insecta</taxon>
        <taxon>Pterygota</taxon>
        <taxon>Neoptera</taxon>
        <taxon>Endopterygota</taxon>
        <taxon>Lepidoptera</taxon>
        <taxon>Glossata</taxon>
        <taxon>Ditrysia</taxon>
        <taxon>Papilionoidea</taxon>
        <taxon>Nymphalidae</taxon>
        <taxon>Nymphalinae</taxon>
        <taxon>Vanessa</taxon>
    </lineage>
</organism>
<comment type="subcellular location">
    <subcellularLocation>
        <location evidence="8">Mitochondrion inner membrane</location>
        <topology evidence="8">Peripheral membrane protein</topology>
        <orientation evidence="8">Matrix side</orientation>
    </subcellularLocation>
</comment>
<keyword evidence="7 8" id="KW-0472">Membrane</keyword>
<dbReference type="OMA" id="WSTAVMG"/>
<reference evidence="9" key="1">
    <citation type="submission" date="2025-05" db="UniProtKB">
        <authorList>
            <consortium name="RefSeq"/>
        </authorList>
    </citation>
    <scope>NUCLEOTIDE SEQUENCE [LARGE SCALE GENOMIC DNA]</scope>
</reference>
<dbReference type="GO" id="GO:0046872">
    <property type="term" value="F:metal ion binding"/>
    <property type="evidence" value="ECO:0007669"/>
    <property type="project" value="UniProtKB-KW"/>
</dbReference>
<dbReference type="AlphaFoldDB" id="A0A8B8HTS9"/>
<feature type="binding site" evidence="8">
    <location>
        <position position="117"/>
    </location>
    <ligand>
        <name>Fe cation</name>
        <dbReference type="ChEBI" id="CHEBI:24875"/>
        <label>2</label>
    </ligand>
</feature>
<dbReference type="InterPro" id="IPR009078">
    <property type="entry name" value="Ferritin-like_SF"/>
</dbReference>
<dbReference type="GO" id="GO:0016709">
    <property type="term" value="F:oxidoreductase activity, acting on paired donors, with incorporation or reduction of molecular oxygen, NAD(P)H as one donor, and incorporation of one atom of oxygen"/>
    <property type="evidence" value="ECO:0007669"/>
    <property type="project" value="UniProtKB-UniRule"/>
</dbReference>
<dbReference type="GO" id="GO:0008340">
    <property type="term" value="P:determination of adult lifespan"/>
    <property type="evidence" value="ECO:0007669"/>
    <property type="project" value="TreeGrafter"/>
</dbReference>
<sequence>MFRPQLLHQARRAYSTTWKKNPQLDSIIRVDHAGELGADRIYAGQMAVLGNTAEGPLIKHMWEQEIKHREKFEELISKYRVRPTVMTPLWNIAGFALGAGTALLGKEAAMACTVAVETVIVDHYNDQLRTLMEDPNVDKEILETITKFRDEEQEHHDTGIDHGAEQAPFYKALTEVIKTGCKVAISISKKI</sequence>
<keyword evidence="2 8" id="KW-0831">Ubiquinone biosynthesis</keyword>
<accession>A0A8B8HTS9</accession>
<comment type="catalytic activity">
    <reaction evidence="8">
        <text>a 5-methoxy-2-methyl-3-(all-trans-polyprenyl)benzene-1,4-diol + AH2 + O2 = a 3-demethylubiquinol + A + H2O</text>
        <dbReference type="Rhea" id="RHEA:50908"/>
        <dbReference type="Rhea" id="RHEA-COMP:10859"/>
        <dbReference type="Rhea" id="RHEA-COMP:10914"/>
        <dbReference type="ChEBI" id="CHEBI:13193"/>
        <dbReference type="ChEBI" id="CHEBI:15377"/>
        <dbReference type="ChEBI" id="CHEBI:15379"/>
        <dbReference type="ChEBI" id="CHEBI:17499"/>
        <dbReference type="ChEBI" id="CHEBI:84167"/>
        <dbReference type="ChEBI" id="CHEBI:84422"/>
        <dbReference type="EC" id="1.14.99.60"/>
    </reaction>
</comment>
<keyword evidence="8" id="KW-0999">Mitochondrion inner membrane</keyword>
<feature type="binding site" evidence="8">
    <location>
        <position position="152"/>
    </location>
    <ligand>
        <name>Fe cation</name>
        <dbReference type="ChEBI" id="CHEBI:24875"/>
        <label>1</label>
    </ligand>
</feature>
<keyword evidence="4 8" id="KW-0560">Oxidoreductase</keyword>
<gene>
    <name evidence="10" type="primary">LOC113394068</name>
    <name evidence="8" type="synonym">coq7</name>
</gene>
<dbReference type="HAMAP" id="MF_01658">
    <property type="entry name" value="COQ7"/>
    <property type="match status" value="1"/>
</dbReference>
<dbReference type="Pfam" id="PF03232">
    <property type="entry name" value="COQ7"/>
    <property type="match status" value="1"/>
</dbReference>
<comment type="cofactor">
    <cofactor evidence="8">
        <name>Fe cation</name>
        <dbReference type="ChEBI" id="CHEBI:24875"/>
    </cofactor>
    <text evidence="8">Binds 2 iron ions per subunit.</text>
</comment>
<dbReference type="CDD" id="cd01042">
    <property type="entry name" value="DMQH"/>
    <property type="match status" value="1"/>
</dbReference>
<evidence type="ECO:0000256" key="2">
    <source>
        <dbReference type="ARBA" id="ARBA00022688"/>
    </source>
</evidence>
<comment type="subunit">
    <text evidence="8">Component of a multi-subunit COQ enzyme complex.</text>
</comment>
<dbReference type="SUPFAM" id="SSF47240">
    <property type="entry name" value="Ferritin-like"/>
    <property type="match status" value="1"/>
</dbReference>
<protein>
    <recommendedName>
        <fullName evidence="8">5-demethoxyubiquinone hydroxylase, mitochondrial</fullName>
        <shortName evidence="8">DMQ hydroxylase</shortName>
        <ecNumber evidence="8">1.14.99.60</ecNumber>
    </recommendedName>
    <alternativeName>
        <fullName evidence="8">Ubiquinone biosynthesis monooxygenase COQ7</fullName>
    </alternativeName>
</protein>
<keyword evidence="8" id="KW-0496">Mitochondrion</keyword>
<evidence type="ECO:0000256" key="6">
    <source>
        <dbReference type="ARBA" id="ARBA00023033"/>
    </source>
</evidence>
<evidence type="ECO:0000256" key="3">
    <source>
        <dbReference type="ARBA" id="ARBA00022723"/>
    </source>
</evidence>
<dbReference type="GO" id="GO:0005634">
    <property type="term" value="C:nucleus"/>
    <property type="evidence" value="ECO:0007669"/>
    <property type="project" value="TreeGrafter"/>
</dbReference>
<dbReference type="PANTHER" id="PTHR11237:SF4">
    <property type="entry name" value="5-DEMETHOXYUBIQUINONE HYDROXYLASE, MITOCHONDRIAL"/>
    <property type="match status" value="1"/>
</dbReference>
<evidence type="ECO:0000256" key="1">
    <source>
        <dbReference type="ARBA" id="ARBA00004749"/>
    </source>
</evidence>
<dbReference type="CTD" id="10229"/>
<dbReference type="RefSeq" id="XP_026487047.1">
    <property type="nucleotide sequence ID" value="XM_026631262.2"/>
</dbReference>
<dbReference type="Proteomes" id="UP001652626">
    <property type="component" value="Chromosome 2"/>
</dbReference>
<keyword evidence="3 8" id="KW-0479">Metal-binding</keyword>
<dbReference type="Gene3D" id="1.20.1260.10">
    <property type="match status" value="1"/>
</dbReference>
<dbReference type="GO" id="GO:0010468">
    <property type="term" value="P:regulation of gene expression"/>
    <property type="evidence" value="ECO:0007669"/>
    <property type="project" value="TreeGrafter"/>
</dbReference>
<comment type="function">
    <text evidence="8">Catalyzes the hydroxylation of 2-polyprenyl-3-methyl-6-methoxy-1,4-benzoquinol (DMQH2) during ubiquinone biosynthesis. Has also a structural role in the COQ enzyme complex, stabilizing other COQ polypeptides. Involved in lifespan determination in a ubiquinone-independent manner.</text>
</comment>
<dbReference type="GO" id="GO:0006744">
    <property type="term" value="P:ubiquinone biosynthetic process"/>
    <property type="evidence" value="ECO:0007669"/>
    <property type="project" value="UniProtKB-UniRule"/>
</dbReference>
<feature type="binding site" evidence="8">
    <location>
        <position position="152"/>
    </location>
    <ligand>
        <name>Fe cation</name>
        <dbReference type="ChEBI" id="CHEBI:24875"/>
        <label>2</label>
    </ligand>
</feature>
<keyword evidence="9" id="KW-1185">Reference proteome</keyword>
<keyword evidence="5 8" id="KW-0408">Iron</keyword>
<comment type="similarity">
    <text evidence="8">Belongs to the COQ7 family.</text>
</comment>
<feature type="binding site" evidence="8">
    <location>
        <position position="155"/>
    </location>
    <ligand>
        <name>Fe cation</name>
        <dbReference type="ChEBI" id="CHEBI:24875"/>
        <label>2</label>
    </ligand>
</feature>
<evidence type="ECO:0000256" key="5">
    <source>
        <dbReference type="ARBA" id="ARBA00023004"/>
    </source>
</evidence>
<evidence type="ECO:0000256" key="7">
    <source>
        <dbReference type="ARBA" id="ARBA00023136"/>
    </source>
</evidence>
<feature type="binding site" evidence="8">
    <location>
        <position position="65"/>
    </location>
    <ligand>
        <name>Fe cation</name>
        <dbReference type="ChEBI" id="CHEBI:24875"/>
        <label>1</label>
    </ligand>
</feature>
<dbReference type="GO" id="GO:2000377">
    <property type="term" value="P:regulation of reactive oxygen species metabolic process"/>
    <property type="evidence" value="ECO:0007669"/>
    <property type="project" value="TreeGrafter"/>
</dbReference>
<dbReference type="GO" id="GO:0008682">
    <property type="term" value="F:3-demethoxyubiquinol 3-hydroxylase activity"/>
    <property type="evidence" value="ECO:0007669"/>
    <property type="project" value="UniProtKB-EC"/>
</dbReference>
<reference evidence="10" key="2">
    <citation type="submission" date="2025-08" db="UniProtKB">
        <authorList>
            <consortium name="RefSeq"/>
        </authorList>
    </citation>
    <scope>IDENTIFICATION</scope>
    <source>
        <tissue evidence="10">Whole body</tissue>
    </source>
</reference>
<feature type="binding site" evidence="8">
    <location>
        <position position="65"/>
    </location>
    <ligand>
        <name>Fe cation</name>
        <dbReference type="ChEBI" id="CHEBI:24875"/>
        <label>2</label>
    </ligand>
</feature>
<evidence type="ECO:0000256" key="4">
    <source>
        <dbReference type="ARBA" id="ARBA00023002"/>
    </source>
</evidence>
<evidence type="ECO:0000313" key="10">
    <source>
        <dbReference type="RefSeq" id="XP_026487047.1"/>
    </source>
</evidence>